<dbReference type="PROSITE" id="PS50011">
    <property type="entry name" value="PROTEIN_KINASE_DOM"/>
    <property type="match status" value="1"/>
</dbReference>
<reference evidence="9" key="1">
    <citation type="submission" date="2023-03" db="EMBL/GenBank/DDBJ databases">
        <title>Massive genome expansion in bonnet fungi (Mycena s.s.) driven by repeated elements and novel gene families across ecological guilds.</title>
        <authorList>
            <consortium name="Lawrence Berkeley National Laboratory"/>
            <person name="Harder C.B."/>
            <person name="Miyauchi S."/>
            <person name="Viragh M."/>
            <person name="Kuo A."/>
            <person name="Thoen E."/>
            <person name="Andreopoulos B."/>
            <person name="Lu D."/>
            <person name="Skrede I."/>
            <person name="Drula E."/>
            <person name="Henrissat B."/>
            <person name="Morin E."/>
            <person name="Kohler A."/>
            <person name="Barry K."/>
            <person name="LaButti K."/>
            <person name="Morin E."/>
            <person name="Salamov A."/>
            <person name="Lipzen A."/>
            <person name="Mereny Z."/>
            <person name="Hegedus B."/>
            <person name="Baldrian P."/>
            <person name="Stursova M."/>
            <person name="Weitz H."/>
            <person name="Taylor A."/>
            <person name="Grigoriev I.V."/>
            <person name="Nagy L.G."/>
            <person name="Martin F."/>
            <person name="Kauserud H."/>
        </authorList>
    </citation>
    <scope>NUCLEOTIDE SEQUENCE</scope>
    <source>
        <strain evidence="9">CBHHK002</strain>
    </source>
</reference>
<name>A0AAD7AK56_9AGAR</name>
<feature type="domain" description="Protein kinase" evidence="8">
    <location>
        <begin position="61"/>
        <end position="403"/>
    </location>
</feature>
<sequence>MGQYQGPDDTGKGLAAVGDWGDSAADSDEEVDIREEEEPGDRYLRGFYAHICLGDLLDGRYRVIHKLGWGGFSTVWMATDETTGRDVALKIMRVCDVSENDYEIQTRIKEKISGRDGLIVYERTFFYEGDMGQRHRVLVLPLVGLSLNYALEKRPIAARRSAARRLLECLAKVHAAGVVVNDLNSGGVMWGVKSLAHHDRKNKYRVLGRPQKTQAEWNNQVHRRPGDLVQTVKVPESLLEDSVYLGDFGMAFRTGGAGQKVVFPTFTAPERLHGIAPSAASDMWSYTVILAHLFFGKLTFTYAPTPMFNSTSAPPPLMTRLFDSFGPLPSEWKERYTEQGTVPGSYYGTPQGFSPHFHNTIENNLPQLSATDRSHLESVLSRGFQYHPEKRLTAAELLKDPSFIALTTAA</sequence>
<dbReference type="PROSITE" id="PS00107">
    <property type="entry name" value="PROTEIN_KINASE_ATP"/>
    <property type="match status" value="1"/>
</dbReference>
<dbReference type="Gene3D" id="1.10.510.10">
    <property type="entry name" value="Transferase(Phosphotransferase) domain 1"/>
    <property type="match status" value="1"/>
</dbReference>
<evidence type="ECO:0000256" key="6">
    <source>
        <dbReference type="PROSITE-ProRule" id="PRU10141"/>
    </source>
</evidence>
<evidence type="ECO:0000313" key="10">
    <source>
        <dbReference type="Proteomes" id="UP001218218"/>
    </source>
</evidence>
<dbReference type="SMART" id="SM00220">
    <property type="entry name" value="S_TKc"/>
    <property type="match status" value="1"/>
</dbReference>
<dbReference type="Proteomes" id="UP001218218">
    <property type="component" value="Unassembled WGS sequence"/>
</dbReference>
<keyword evidence="2" id="KW-0808">Transferase</keyword>
<organism evidence="9 10">
    <name type="scientific">Mycena albidolilacea</name>
    <dbReference type="NCBI Taxonomy" id="1033008"/>
    <lineage>
        <taxon>Eukaryota</taxon>
        <taxon>Fungi</taxon>
        <taxon>Dikarya</taxon>
        <taxon>Basidiomycota</taxon>
        <taxon>Agaricomycotina</taxon>
        <taxon>Agaricomycetes</taxon>
        <taxon>Agaricomycetidae</taxon>
        <taxon>Agaricales</taxon>
        <taxon>Marasmiineae</taxon>
        <taxon>Mycenaceae</taxon>
        <taxon>Mycena</taxon>
    </lineage>
</organism>
<dbReference type="InterPro" id="IPR000719">
    <property type="entry name" value="Prot_kinase_dom"/>
</dbReference>
<evidence type="ECO:0000256" key="1">
    <source>
        <dbReference type="ARBA" id="ARBA00022527"/>
    </source>
</evidence>
<keyword evidence="4 9" id="KW-0418">Kinase</keyword>
<comment type="caution">
    <text evidence="9">The sequence shown here is derived from an EMBL/GenBank/DDBJ whole genome shotgun (WGS) entry which is preliminary data.</text>
</comment>
<dbReference type="PANTHER" id="PTHR45646">
    <property type="entry name" value="SERINE/THREONINE-PROTEIN KINASE DOA-RELATED"/>
    <property type="match status" value="1"/>
</dbReference>
<feature type="region of interest" description="Disordered" evidence="7">
    <location>
        <begin position="1"/>
        <end position="37"/>
    </location>
</feature>
<evidence type="ECO:0000256" key="2">
    <source>
        <dbReference type="ARBA" id="ARBA00022679"/>
    </source>
</evidence>
<evidence type="ECO:0000259" key="8">
    <source>
        <dbReference type="PROSITE" id="PS50011"/>
    </source>
</evidence>
<dbReference type="InterPro" id="IPR051175">
    <property type="entry name" value="CLK_kinases"/>
</dbReference>
<dbReference type="GO" id="GO:0043484">
    <property type="term" value="P:regulation of RNA splicing"/>
    <property type="evidence" value="ECO:0007669"/>
    <property type="project" value="TreeGrafter"/>
</dbReference>
<keyword evidence="5 6" id="KW-0067">ATP-binding</keyword>
<protein>
    <submittedName>
        <fullName evidence="9">Kinase-like domain-containing protein</fullName>
    </submittedName>
</protein>
<dbReference type="InterPro" id="IPR017441">
    <property type="entry name" value="Protein_kinase_ATP_BS"/>
</dbReference>
<accession>A0AAD7AK56</accession>
<dbReference type="GO" id="GO:0005634">
    <property type="term" value="C:nucleus"/>
    <property type="evidence" value="ECO:0007669"/>
    <property type="project" value="TreeGrafter"/>
</dbReference>
<dbReference type="EMBL" id="JARIHO010000005">
    <property type="protein sequence ID" value="KAJ7361127.1"/>
    <property type="molecule type" value="Genomic_DNA"/>
</dbReference>
<evidence type="ECO:0000256" key="7">
    <source>
        <dbReference type="SAM" id="MobiDB-lite"/>
    </source>
</evidence>
<feature type="binding site" evidence="6">
    <location>
        <position position="90"/>
    </location>
    <ligand>
        <name>ATP</name>
        <dbReference type="ChEBI" id="CHEBI:30616"/>
    </ligand>
</feature>
<dbReference type="InterPro" id="IPR011009">
    <property type="entry name" value="Kinase-like_dom_sf"/>
</dbReference>
<keyword evidence="10" id="KW-1185">Reference proteome</keyword>
<evidence type="ECO:0000256" key="4">
    <source>
        <dbReference type="ARBA" id="ARBA00022777"/>
    </source>
</evidence>
<keyword evidence="1" id="KW-0723">Serine/threonine-protein kinase</keyword>
<dbReference type="GO" id="GO:0004674">
    <property type="term" value="F:protein serine/threonine kinase activity"/>
    <property type="evidence" value="ECO:0007669"/>
    <property type="project" value="UniProtKB-KW"/>
</dbReference>
<feature type="compositionally biased region" description="Acidic residues" evidence="7">
    <location>
        <begin position="25"/>
        <end position="37"/>
    </location>
</feature>
<gene>
    <name evidence="9" type="ORF">DFH08DRAFT_366077</name>
</gene>
<dbReference type="PANTHER" id="PTHR45646:SF11">
    <property type="entry name" value="SERINE_THREONINE-PROTEIN KINASE DOA"/>
    <property type="match status" value="1"/>
</dbReference>
<proteinExistence type="predicted"/>
<dbReference type="GO" id="GO:0005524">
    <property type="term" value="F:ATP binding"/>
    <property type="evidence" value="ECO:0007669"/>
    <property type="project" value="UniProtKB-UniRule"/>
</dbReference>
<evidence type="ECO:0000256" key="3">
    <source>
        <dbReference type="ARBA" id="ARBA00022741"/>
    </source>
</evidence>
<evidence type="ECO:0000256" key="5">
    <source>
        <dbReference type="ARBA" id="ARBA00022840"/>
    </source>
</evidence>
<evidence type="ECO:0000313" key="9">
    <source>
        <dbReference type="EMBL" id="KAJ7361127.1"/>
    </source>
</evidence>
<keyword evidence="3 6" id="KW-0547">Nucleotide-binding</keyword>
<dbReference type="SUPFAM" id="SSF56112">
    <property type="entry name" value="Protein kinase-like (PK-like)"/>
    <property type="match status" value="1"/>
</dbReference>
<dbReference type="Pfam" id="PF00069">
    <property type="entry name" value="Pkinase"/>
    <property type="match status" value="1"/>
</dbReference>
<dbReference type="AlphaFoldDB" id="A0AAD7AK56"/>
<dbReference type="Gene3D" id="3.30.200.20">
    <property type="entry name" value="Phosphorylase Kinase, domain 1"/>
    <property type="match status" value="1"/>
</dbReference>